<organism evidence="1 2">
    <name type="scientific">Actinoplanes auranticolor</name>
    <dbReference type="NCBI Taxonomy" id="47988"/>
    <lineage>
        <taxon>Bacteria</taxon>
        <taxon>Bacillati</taxon>
        <taxon>Actinomycetota</taxon>
        <taxon>Actinomycetes</taxon>
        <taxon>Micromonosporales</taxon>
        <taxon>Micromonosporaceae</taxon>
        <taxon>Actinoplanes</taxon>
    </lineage>
</organism>
<sequence>MAPAGDKAAADATLQAAIDKLTGEIDRISPEYDKLIDKINSCLRDASFVSPVGAYLFGRKVQGKVTELGGALKGVGDEVGKYLSASVPVFSLIDRGFGWTDNVLPDLSGAVSVARDIKPNALHAWGGEAGRAYLEKRWGQEKGLQGTTNVVKDTGQWLVDIAALNAKFLVDLTQPVIDLIEAIVEAAIELWSVIGVLEAIDTIAAAVADCLGAVLEILKEATKHMADSVSGLSQAKIIVNNNDVFPGGKWPQAVNR</sequence>
<name>A0A919VQ58_9ACTN</name>
<evidence type="ECO:0000313" key="1">
    <source>
        <dbReference type="EMBL" id="GIM65048.1"/>
    </source>
</evidence>
<dbReference type="Proteomes" id="UP000681340">
    <property type="component" value="Unassembled WGS sequence"/>
</dbReference>
<gene>
    <name evidence="1" type="ORF">Aau02nite_14330</name>
</gene>
<dbReference type="EMBL" id="BOQL01000015">
    <property type="protein sequence ID" value="GIM65048.1"/>
    <property type="molecule type" value="Genomic_DNA"/>
</dbReference>
<dbReference type="AlphaFoldDB" id="A0A919VQ58"/>
<proteinExistence type="predicted"/>
<reference evidence="1" key="1">
    <citation type="submission" date="2021-03" db="EMBL/GenBank/DDBJ databases">
        <title>Whole genome shotgun sequence of Actinoplanes auranticolor NBRC 12245.</title>
        <authorList>
            <person name="Komaki H."/>
            <person name="Tamura T."/>
        </authorList>
    </citation>
    <scope>NUCLEOTIDE SEQUENCE</scope>
    <source>
        <strain evidence="1">NBRC 12245</strain>
    </source>
</reference>
<protein>
    <submittedName>
        <fullName evidence="1">Uncharacterized protein</fullName>
    </submittedName>
</protein>
<evidence type="ECO:0000313" key="2">
    <source>
        <dbReference type="Proteomes" id="UP000681340"/>
    </source>
</evidence>
<keyword evidence="2" id="KW-1185">Reference proteome</keyword>
<comment type="caution">
    <text evidence="1">The sequence shown here is derived from an EMBL/GenBank/DDBJ whole genome shotgun (WGS) entry which is preliminary data.</text>
</comment>
<accession>A0A919VQ58</accession>
<dbReference type="RefSeq" id="WP_212987519.1">
    <property type="nucleotide sequence ID" value="NZ_BAABEA010000044.1"/>
</dbReference>